<feature type="region of interest" description="Disordered" evidence="1">
    <location>
        <begin position="48"/>
        <end position="126"/>
    </location>
</feature>
<dbReference type="EMBL" id="CABITT030000005">
    <property type="protein sequence ID" value="VVB05041.1"/>
    <property type="molecule type" value="Genomic_DNA"/>
</dbReference>
<organism evidence="2 3">
    <name type="scientific">Arabis nemorensis</name>
    <dbReference type="NCBI Taxonomy" id="586526"/>
    <lineage>
        <taxon>Eukaryota</taxon>
        <taxon>Viridiplantae</taxon>
        <taxon>Streptophyta</taxon>
        <taxon>Embryophyta</taxon>
        <taxon>Tracheophyta</taxon>
        <taxon>Spermatophyta</taxon>
        <taxon>Magnoliopsida</taxon>
        <taxon>eudicotyledons</taxon>
        <taxon>Gunneridae</taxon>
        <taxon>Pentapetalae</taxon>
        <taxon>rosids</taxon>
        <taxon>malvids</taxon>
        <taxon>Brassicales</taxon>
        <taxon>Brassicaceae</taxon>
        <taxon>Arabideae</taxon>
        <taxon>Arabis</taxon>
    </lineage>
</organism>
<dbReference type="Proteomes" id="UP000489600">
    <property type="component" value="Unassembled WGS sequence"/>
</dbReference>
<reference evidence="2" key="1">
    <citation type="submission" date="2019-07" db="EMBL/GenBank/DDBJ databases">
        <authorList>
            <person name="Dittberner H."/>
        </authorList>
    </citation>
    <scope>NUCLEOTIDE SEQUENCE [LARGE SCALE GENOMIC DNA]</scope>
</reference>
<name>A0A565BUI2_9BRAS</name>
<proteinExistence type="predicted"/>
<keyword evidence="3" id="KW-1185">Reference proteome</keyword>
<evidence type="ECO:0000313" key="3">
    <source>
        <dbReference type="Proteomes" id="UP000489600"/>
    </source>
</evidence>
<sequence length="203" mass="22439">MESALDHHNTGRDPARHRRAERTHAEREGRVEAVEAPAKITVCRNLFGENASPAKPDSSGPVIRLESTQNWVRKEPLSTGEEKRLGKRPVGGEVGEPSADAPALQQAHEKRRCAPNRHKSEKESLAEEEKSFARARWCKASVAEVRAVNKASLWNTVNPTATAMMPAIAQKENSTAELRVQGERDGPDLGLDGIRKWAWAQKT</sequence>
<evidence type="ECO:0000313" key="2">
    <source>
        <dbReference type="EMBL" id="VVB05041.1"/>
    </source>
</evidence>
<feature type="region of interest" description="Disordered" evidence="1">
    <location>
        <begin position="1"/>
        <end position="33"/>
    </location>
</feature>
<protein>
    <submittedName>
        <fullName evidence="2">Uncharacterized protein</fullName>
    </submittedName>
</protein>
<dbReference type="AlphaFoldDB" id="A0A565BUI2"/>
<feature type="compositionally biased region" description="Basic and acidic residues" evidence="1">
    <location>
        <begin position="22"/>
        <end position="33"/>
    </location>
</feature>
<accession>A0A565BUI2</accession>
<feature type="compositionally biased region" description="Basic and acidic residues" evidence="1">
    <location>
        <begin position="72"/>
        <end position="84"/>
    </location>
</feature>
<evidence type="ECO:0000256" key="1">
    <source>
        <dbReference type="SAM" id="MobiDB-lite"/>
    </source>
</evidence>
<comment type="caution">
    <text evidence="2">The sequence shown here is derived from an EMBL/GenBank/DDBJ whole genome shotgun (WGS) entry which is preliminary data.</text>
</comment>
<gene>
    <name evidence="2" type="ORF">ANE_LOCUS15485</name>
</gene>
<feature type="compositionally biased region" description="Basic and acidic residues" evidence="1">
    <location>
        <begin position="1"/>
        <end position="14"/>
    </location>
</feature>